<reference evidence="2 3" key="1">
    <citation type="submission" date="2019-07" db="EMBL/GenBank/DDBJ databases">
        <title>Whole genome shotgun sequence of Nocardia ninae NBRC 108245.</title>
        <authorList>
            <person name="Hosoyama A."/>
            <person name="Uohara A."/>
            <person name="Ohji S."/>
            <person name="Ichikawa N."/>
        </authorList>
    </citation>
    <scope>NUCLEOTIDE SEQUENCE [LARGE SCALE GENOMIC DNA]</scope>
    <source>
        <strain evidence="2 3">NBRC 108245</strain>
    </source>
</reference>
<feature type="signal peptide" evidence="1">
    <location>
        <begin position="1"/>
        <end position="20"/>
    </location>
</feature>
<comment type="caution">
    <text evidence="2">The sequence shown here is derived from an EMBL/GenBank/DDBJ whole genome shotgun (WGS) entry which is preliminary data.</text>
</comment>
<evidence type="ECO:0000256" key="1">
    <source>
        <dbReference type="SAM" id="SignalP"/>
    </source>
</evidence>
<dbReference type="InterPro" id="IPR029058">
    <property type="entry name" value="AB_hydrolase_fold"/>
</dbReference>
<dbReference type="InterPro" id="IPR002918">
    <property type="entry name" value="Lipase_EstA/Esterase_EstB"/>
</dbReference>
<sequence length="322" mass="33408">MRRNPIVSMTIAAIAAGVVAAPAATGEPNGPAGSRPPYPVSYLFSDAVDAERDHPGAAPVGANDWTCKPTALHPNPIVLVHGGPETVRLDWGALAPLLANNGYCVYALSYGAIPGMPGPLGALGGLLPIEQSAQQLRDFIIKVRAATGAQSVDIVAHSEGSLVTDYYAKFLGGANKIDRFISIGPGWHGTSSLGFGALFTALAARLRLTPALTAVVDPVCAACLQIQTGSEFLRKLAGAGSTVPGVTYTNIVTEHDEFVVPYSSGIVQGPSVSNHVVQVYCPGDLTDHLLLPYDKVVAQLVLNALDPDDTTHPTCTSTPPNS</sequence>
<dbReference type="Proteomes" id="UP000321424">
    <property type="component" value="Unassembled WGS sequence"/>
</dbReference>
<accession>A0A511MUJ0</accession>
<dbReference type="Pfam" id="PF01674">
    <property type="entry name" value="Lipase_2"/>
    <property type="match status" value="1"/>
</dbReference>
<feature type="chain" id="PRO_5039510292" evidence="1">
    <location>
        <begin position="21"/>
        <end position="322"/>
    </location>
</feature>
<dbReference type="EMBL" id="BJXA01000130">
    <property type="protein sequence ID" value="GEM44051.1"/>
    <property type="molecule type" value="Genomic_DNA"/>
</dbReference>
<keyword evidence="1" id="KW-0732">Signal</keyword>
<dbReference type="AlphaFoldDB" id="A0A511MUJ0"/>
<dbReference type="Gene3D" id="3.40.50.1820">
    <property type="entry name" value="alpha/beta hydrolase"/>
    <property type="match status" value="1"/>
</dbReference>
<evidence type="ECO:0000313" key="2">
    <source>
        <dbReference type="EMBL" id="GEM44051.1"/>
    </source>
</evidence>
<dbReference type="PANTHER" id="PTHR32015:SF1">
    <property type="entry name" value="LIPASE"/>
    <property type="match status" value="1"/>
</dbReference>
<proteinExistence type="predicted"/>
<organism evidence="2 3">
    <name type="scientific">Nocardia ninae NBRC 108245</name>
    <dbReference type="NCBI Taxonomy" id="1210091"/>
    <lineage>
        <taxon>Bacteria</taxon>
        <taxon>Bacillati</taxon>
        <taxon>Actinomycetota</taxon>
        <taxon>Actinomycetes</taxon>
        <taxon>Mycobacteriales</taxon>
        <taxon>Nocardiaceae</taxon>
        <taxon>Nocardia</taxon>
    </lineage>
</organism>
<dbReference type="PANTHER" id="PTHR32015">
    <property type="entry name" value="FASTING INDUCED LIPASE"/>
    <property type="match status" value="1"/>
</dbReference>
<name>A0A511MUJ0_9NOCA</name>
<protein>
    <submittedName>
        <fullName evidence="2">Lipase</fullName>
    </submittedName>
</protein>
<dbReference type="GO" id="GO:0016042">
    <property type="term" value="P:lipid catabolic process"/>
    <property type="evidence" value="ECO:0007669"/>
    <property type="project" value="InterPro"/>
</dbReference>
<dbReference type="SUPFAM" id="SSF53474">
    <property type="entry name" value="alpha/beta-Hydrolases"/>
    <property type="match status" value="1"/>
</dbReference>
<dbReference type="OrthoDB" id="6033466at2"/>
<evidence type="ECO:0000313" key="3">
    <source>
        <dbReference type="Proteomes" id="UP000321424"/>
    </source>
</evidence>
<dbReference type="GO" id="GO:0016298">
    <property type="term" value="F:lipase activity"/>
    <property type="evidence" value="ECO:0007669"/>
    <property type="project" value="TreeGrafter"/>
</dbReference>
<keyword evidence="3" id="KW-1185">Reference proteome</keyword>
<gene>
    <name evidence="2" type="primary">aes</name>
    <name evidence="2" type="ORF">NN4_85700</name>
</gene>